<keyword evidence="1" id="KW-0677">Repeat</keyword>
<evidence type="ECO:0000256" key="1">
    <source>
        <dbReference type="ARBA" id="ARBA00022737"/>
    </source>
</evidence>
<dbReference type="Pfam" id="PF12796">
    <property type="entry name" value="Ank_2"/>
    <property type="match status" value="2"/>
</dbReference>
<feature type="repeat" description="ANK" evidence="3">
    <location>
        <begin position="448"/>
        <end position="480"/>
    </location>
</feature>
<evidence type="ECO:0000256" key="2">
    <source>
        <dbReference type="ARBA" id="ARBA00023043"/>
    </source>
</evidence>
<keyword evidence="2 3" id="KW-0040">ANK repeat</keyword>
<dbReference type="PROSITE" id="PS50297">
    <property type="entry name" value="ANK_REP_REGION"/>
    <property type="match status" value="3"/>
</dbReference>
<sequence>MHILLKSSAKIDFPLGVDGVIPHLVPAVSNCHVESVRLLLSAGADVEAANNFRFKSDTRGTTLIERAQVQQGMTIYRMLIDAGTTVGPFALQNFLSLQIIWHWKYQHASELLEVLALAKQSRLYINGIECDSVESFLQSMLQQDSCDVPRLLRLAGAPVSGRQAPLKFDTPTVILLDHLGMLSNVLSTNGQMILINAILEEDERLIRLLLPRVSIDHAIEPSRKKEPWLTASPPIFPHCKSPLDAALYRKNLDLADILIQRGAPVSEIELGTIVWQACVTSDGSLVQKFIEILKSRFSAPTAMAIALQTKQDALVYLLMDSGFSPKGPVIWPSSNIVPGGVEGTTDWWNHLTVMPQSSLLEVLATIGNCSLLKAVLEKAPWTPTEMGCALAASIRCNNTQIVVDLLNAGAAISNDAFIAAIKLQDVSLVRKLISAGINLNTISDGVDWKYTPLQQAVKSNNIDLVKLILEAGAGVNEPPASVYGATALQLATKSGNMDLIKILLDAGADPNGKPAGINGADALQIAATKGFIGIARQLLDQGATVHKPNFGDDNKSALVLAAENGRLDMIQLLLCEGNIAQGPIQRQIIRAAAAAEERGHYSAATFLKGNCRWQN</sequence>
<dbReference type="InterPro" id="IPR036770">
    <property type="entry name" value="Ankyrin_rpt-contain_sf"/>
</dbReference>
<organism evidence="4 5">
    <name type="scientific">Penicillium angulare</name>
    <dbReference type="NCBI Taxonomy" id="116970"/>
    <lineage>
        <taxon>Eukaryota</taxon>
        <taxon>Fungi</taxon>
        <taxon>Dikarya</taxon>
        <taxon>Ascomycota</taxon>
        <taxon>Pezizomycotina</taxon>
        <taxon>Eurotiomycetes</taxon>
        <taxon>Eurotiomycetidae</taxon>
        <taxon>Eurotiales</taxon>
        <taxon>Aspergillaceae</taxon>
        <taxon>Penicillium</taxon>
    </lineage>
</organism>
<dbReference type="PROSITE" id="PS50088">
    <property type="entry name" value="ANK_REPEAT"/>
    <property type="match status" value="3"/>
</dbReference>
<name>A0A9W9EKU3_9EURO</name>
<comment type="caution">
    <text evidence="4">The sequence shown here is derived from an EMBL/GenBank/DDBJ whole genome shotgun (WGS) entry which is preliminary data.</text>
</comment>
<reference evidence="4" key="2">
    <citation type="journal article" date="2023" name="IMA Fungus">
        <title>Comparative genomic study of the Penicillium genus elucidates a diverse pangenome and 15 lateral gene transfer events.</title>
        <authorList>
            <person name="Petersen C."/>
            <person name="Sorensen T."/>
            <person name="Nielsen M.R."/>
            <person name="Sondergaard T.E."/>
            <person name="Sorensen J.L."/>
            <person name="Fitzpatrick D.A."/>
            <person name="Frisvad J.C."/>
            <person name="Nielsen K.L."/>
        </authorList>
    </citation>
    <scope>NUCLEOTIDE SEQUENCE</scope>
    <source>
        <strain evidence="4">IBT 30069</strain>
    </source>
</reference>
<dbReference type="Gene3D" id="1.25.40.20">
    <property type="entry name" value="Ankyrin repeat-containing domain"/>
    <property type="match status" value="3"/>
</dbReference>
<evidence type="ECO:0000313" key="5">
    <source>
        <dbReference type="Proteomes" id="UP001149165"/>
    </source>
</evidence>
<dbReference type="OrthoDB" id="194358at2759"/>
<evidence type="ECO:0000313" key="4">
    <source>
        <dbReference type="EMBL" id="KAJ5083544.1"/>
    </source>
</evidence>
<gene>
    <name evidence="4" type="ORF">N7456_012971</name>
</gene>
<feature type="repeat" description="ANK" evidence="3">
    <location>
        <begin position="518"/>
        <end position="550"/>
    </location>
</feature>
<dbReference type="SUPFAM" id="SSF48403">
    <property type="entry name" value="Ankyrin repeat"/>
    <property type="match status" value="2"/>
</dbReference>
<dbReference type="SMART" id="SM00248">
    <property type="entry name" value="ANK"/>
    <property type="match status" value="7"/>
</dbReference>
<accession>A0A9W9EKU3</accession>
<dbReference type="PANTHER" id="PTHR24198">
    <property type="entry name" value="ANKYRIN REPEAT AND PROTEIN KINASE DOMAIN-CONTAINING PROTEIN"/>
    <property type="match status" value="1"/>
</dbReference>
<dbReference type="Pfam" id="PF00023">
    <property type="entry name" value="Ank"/>
    <property type="match status" value="1"/>
</dbReference>
<protein>
    <submittedName>
        <fullName evidence="4">Uncharacterized protein</fullName>
    </submittedName>
</protein>
<dbReference type="AlphaFoldDB" id="A0A9W9EKU3"/>
<keyword evidence="5" id="KW-1185">Reference proteome</keyword>
<dbReference type="EMBL" id="JAPQKH010000008">
    <property type="protein sequence ID" value="KAJ5083544.1"/>
    <property type="molecule type" value="Genomic_DNA"/>
</dbReference>
<evidence type="ECO:0000256" key="3">
    <source>
        <dbReference type="PROSITE-ProRule" id="PRU00023"/>
    </source>
</evidence>
<dbReference type="PANTHER" id="PTHR24198:SF165">
    <property type="entry name" value="ANKYRIN REPEAT-CONTAINING PROTEIN-RELATED"/>
    <property type="match status" value="1"/>
</dbReference>
<dbReference type="InterPro" id="IPR002110">
    <property type="entry name" value="Ankyrin_rpt"/>
</dbReference>
<feature type="repeat" description="ANK" evidence="3">
    <location>
        <begin position="483"/>
        <end position="515"/>
    </location>
</feature>
<reference evidence="4" key="1">
    <citation type="submission" date="2022-11" db="EMBL/GenBank/DDBJ databases">
        <authorList>
            <person name="Petersen C."/>
        </authorList>
    </citation>
    <scope>NUCLEOTIDE SEQUENCE</scope>
    <source>
        <strain evidence="4">IBT 30069</strain>
    </source>
</reference>
<proteinExistence type="predicted"/>
<dbReference type="Proteomes" id="UP001149165">
    <property type="component" value="Unassembled WGS sequence"/>
</dbReference>